<organism evidence="1 2">
    <name type="scientific">Clostridium oceanicum</name>
    <dbReference type="NCBI Taxonomy" id="1543"/>
    <lineage>
        <taxon>Bacteria</taxon>
        <taxon>Bacillati</taxon>
        <taxon>Bacillota</taxon>
        <taxon>Clostridia</taxon>
        <taxon>Eubacteriales</taxon>
        <taxon>Clostridiaceae</taxon>
        <taxon>Clostridium</taxon>
    </lineage>
</organism>
<dbReference type="EMBL" id="BAAACG010000006">
    <property type="protein sequence ID" value="GAA0736857.1"/>
    <property type="molecule type" value="Genomic_DNA"/>
</dbReference>
<proteinExistence type="predicted"/>
<reference evidence="2" key="1">
    <citation type="journal article" date="2019" name="Int. J. Syst. Evol. Microbiol.">
        <title>The Global Catalogue of Microorganisms (GCM) 10K type strain sequencing project: providing services to taxonomists for standard genome sequencing and annotation.</title>
        <authorList>
            <consortium name="The Broad Institute Genomics Platform"/>
            <consortium name="The Broad Institute Genome Sequencing Center for Infectious Disease"/>
            <person name="Wu L."/>
            <person name="Ma J."/>
        </authorList>
    </citation>
    <scope>NUCLEOTIDE SEQUENCE [LARGE SCALE GENOMIC DNA]</scope>
    <source>
        <strain evidence="2">JCM 1407</strain>
    </source>
</reference>
<gene>
    <name evidence="1" type="ORF">GCM10008906_12430</name>
</gene>
<sequence>MLFNAKKVLKFYCKRGTVLVKEETNLNKNINVKFYLRDSLRIFNNLFLNNALPMYCAKYNKNKYCIIDLWVKF</sequence>
<name>A0ABP3UNB0_9CLOT</name>
<evidence type="ECO:0000313" key="1">
    <source>
        <dbReference type="EMBL" id="GAA0736857.1"/>
    </source>
</evidence>
<protein>
    <submittedName>
        <fullName evidence="1">Uncharacterized protein</fullName>
    </submittedName>
</protein>
<comment type="caution">
    <text evidence="1">The sequence shown here is derived from an EMBL/GenBank/DDBJ whole genome shotgun (WGS) entry which is preliminary data.</text>
</comment>
<keyword evidence="2" id="KW-1185">Reference proteome</keyword>
<dbReference type="Proteomes" id="UP001501510">
    <property type="component" value="Unassembled WGS sequence"/>
</dbReference>
<accession>A0ABP3UNB0</accession>
<evidence type="ECO:0000313" key="2">
    <source>
        <dbReference type="Proteomes" id="UP001501510"/>
    </source>
</evidence>